<feature type="compositionally biased region" description="Acidic residues" evidence="9">
    <location>
        <begin position="1042"/>
        <end position="1056"/>
    </location>
</feature>
<evidence type="ECO:0000256" key="4">
    <source>
        <dbReference type="ARBA" id="ARBA00022618"/>
    </source>
</evidence>
<comment type="similarity">
    <text evidence="2">Belongs to the CND3 (condensin subunit 3) family.</text>
</comment>
<keyword evidence="8" id="KW-0175">Coiled coil</keyword>
<dbReference type="PANTHER" id="PTHR14418">
    <property type="entry name" value="CONDENSIN COMPLEX SUBUNIT 3-RELATED"/>
    <property type="match status" value="1"/>
</dbReference>
<accession>A0A8H7XY80</accession>
<feature type="region of interest" description="Disordered" evidence="9">
    <location>
        <begin position="992"/>
        <end position="1258"/>
    </location>
</feature>
<evidence type="ECO:0000256" key="9">
    <source>
        <dbReference type="SAM" id="MobiDB-lite"/>
    </source>
</evidence>
<keyword evidence="7" id="KW-0131">Cell cycle</keyword>
<evidence type="ECO:0000256" key="1">
    <source>
        <dbReference type="ARBA" id="ARBA00004286"/>
    </source>
</evidence>
<dbReference type="PANTHER" id="PTHR14418:SF5">
    <property type="entry name" value="CONDENSIN COMPLEX SUBUNIT 3"/>
    <property type="match status" value="1"/>
</dbReference>
<feature type="region of interest" description="Disordered" evidence="9">
    <location>
        <begin position="576"/>
        <end position="616"/>
    </location>
</feature>
<feature type="compositionally biased region" description="Basic residues" evidence="9">
    <location>
        <begin position="1141"/>
        <end position="1151"/>
    </location>
</feature>
<proteinExistence type="inferred from homology"/>
<feature type="coiled-coil region" evidence="8">
    <location>
        <begin position="478"/>
        <end position="512"/>
    </location>
</feature>
<dbReference type="GO" id="GO:0000796">
    <property type="term" value="C:condensin complex"/>
    <property type="evidence" value="ECO:0007669"/>
    <property type="project" value="InterPro"/>
</dbReference>
<evidence type="ECO:0000256" key="7">
    <source>
        <dbReference type="ARBA" id="ARBA00023306"/>
    </source>
</evidence>
<dbReference type="InterPro" id="IPR027165">
    <property type="entry name" value="CND3"/>
</dbReference>
<dbReference type="InterPro" id="IPR011989">
    <property type="entry name" value="ARM-like"/>
</dbReference>
<dbReference type="SUPFAM" id="SSF48371">
    <property type="entry name" value="ARM repeat"/>
    <property type="match status" value="1"/>
</dbReference>
<dbReference type="Pfam" id="PF12719">
    <property type="entry name" value="Cnd3"/>
    <property type="match status" value="1"/>
</dbReference>
<dbReference type="InterPro" id="IPR016024">
    <property type="entry name" value="ARM-type_fold"/>
</dbReference>
<evidence type="ECO:0000256" key="8">
    <source>
        <dbReference type="SAM" id="Coils"/>
    </source>
</evidence>
<organism evidence="11">
    <name type="scientific">Psilocybe cubensis</name>
    <name type="common">Psychedelic mushroom</name>
    <name type="synonym">Stropharia cubensis</name>
    <dbReference type="NCBI Taxonomy" id="181762"/>
    <lineage>
        <taxon>Eukaryota</taxon>
        <taxon>Fungi</taxon>
        <taxon>Dikarya</taxon>
        <taxon>Basidiomycota</taxon>
        <taxon>Agaricomycotina</taxon>
        <taxon>Agaricomycetes</taxon>
        <taxon>Agaricomycetidae</taxon>
        <taxon>Agaricales</taxon>
        <taxon>Agaricineae</taxon>
        <taxon>Strophariaceae</taxon>
        <taxon>Psilocybe</taxon>
    </lineage>
</organism>
<feature type="compositionally biased region" description="Basic and acidic residues" evidence="9">
    <location>
        <begin position="337"/>
        <end position="354"/>
    </location>
</feature>
<feature type="compositionally biased region" description="Low complexity" evidence="9">
    <location>
        <begin position="1030"/>
        <end position="1041"/>
    </location>
</feature>
<comment type="subcellular location">
    <subcellularLocation>
        <location evidence="1">Chromosome</location>
    </subcellularLocation>
</comment>
<feature type="domain" description="Nuclear condensin complex subunit 3 C-terminal" evidence="10">
    <location>
        <begin position="625"/>
        <end position="901"/>
    </location>
</feature>
<feature type="compositionally biased region" description="Acidic residues" evidence="9">
    <location>
        <begin position="996"/>
        <end position="1029"/>
    </location>
</feature>
<evidence type="ECO:0000313" key="11">
    <source>
        <dbReference type="EMBL" id="KAG5168121.1"/>
    </source>
</evidence>
<dbReference type="AlphaFoldDB" id="A0A8H7XY80"/>
<keyword evidence="6" id="KW-0226">DNA condensation</keyword>
<reference evidence="11" key="1">
    <citation type="submission" date="2021-02" db="EMBL/GenBank/DDBJ databases">
        <title>Psilocybe cubensis genome.</title>
        <authorList>
            <person name="Mckernan K.J."/>
            <person name="Crawford S."/>
            <person name="Trippe A."/>
            <person name="Kane L.T."/>
            <person name="Mclaughlin S."/>
        </authorList>
    </citation>
    <scope>NUCLEOTIDE SEQUENCE [LARGE SCALE GENOMIC DNA]</scope>
    <source>
        <strain evidence="11">MGC-MH-2018</strain>
    </source>
</reference>
<feature type="compositionally biased region" description="Acidic residues" evidence="9">
    <location>
        <begin position="1064"/>
        <end position="1076"/>
    </location>
</feature>
<feature type="compositionally biased region" description="Low complexity" evidence="9">
    <location>
        <begin position="1239"/>
        <end position="1248"/>
    </location>
</feature>
<gene>
    <name evidence="11" type="ORF">JR316_006714</name>
</gene>
<feature type="compositionally biased region" description="Basic residues" evidence="9">
    <location>
        <begin position="1089"/>
        <end position="1113"/>
    </location>
</feature>
<feature type="compositionally biased region" description="Acidic residues" evidence="9">
    <location>
        <begin position="1221"/>
        <end position="1230"/>
    </location>
</feature>
<dbReference type="Gene3D" id="1.25.10.10">
    <property type="entry name" value="Leucine-rich Repeat Variant"/>
    <property type="match status" value="1"/>
</dbReference>
<name>A0A8H7XY80_PSICU</name>
<dbReference type="InterPro" id="IPR025977">
    <property type="entry name" value="Cnd3_C"/>
</dbReference>
<protein>
    <recommendedName>
        <fullName evidence="10">Nuclear condensin complex subunit 3 C-terminal domain-containing protein</fullName>
    </recommendedName>
</protein>
<dbReference type="GO" id="GO:0051301">
    <property type="term" value="P:cell division"/>
    <property type="evidence" value="ECO:0007669"/>
    <property type="project" value="UniProtKB-KW"/>
</dbReference>
<keyword evidence="5" id="KW-0498">Mitosis</keyword>
<feature type="compositionally biased region" description="Basic and acidic residues" evidence="9">
    <location>
        <begin position="607"/>
        <end position="616"/>
    </location>
</feature>
<evidence type="ECO:0000256" key="3">
    <source>
        <dbReference type="ARBA" id="ARBA00022454"/>
    </source>
</evidence>
<dbReference type="GO" id="GO:0007076">
    <property type="term" value="P:mitotic chromosome condensation"/>
    <property type="evidence" value="ECO:0007669"/>
    <property type="project" value="InterPro"/>
</dbReference>
<evidence type="ECO:0000259" key="10">
    <source>
        <dbReference type="Pfam" id="PF12719"/>
    </source>
</evidence>
<dbReference type="EMBL" id="JAFIQS010000006">
    <property type="protein sequence ID" value="KAG5168121.1"/>
    <property type="molecule type" value="Genomic_DNA"/>
</dbReference>
<comment type="caution">
    <text evidence="11">The sequence shown here is derived from an EMBL/GenBank/DDBJ whole genome shotgun (WGS) entry which is preliminary data.</text>
</comment>
<evidence type="ECO:0000256" key="2">
    <source>
        <dbReference type="ARBA" id="ARBA00006533"/>
    </source>
</evidence>
<sequence length="1258" mass="140185">MAPSSKGNPSNVLETLFESVAAIFDQVQLSVANHKKNCVALYKLHISTVDIKEPGKHGKRTKLIGERTFQDVFIDMISRVLVVKKGPATADKTIKYVGAFMKYMNEKAIEARVKAIEAAEKAGTTLSDEDEDTPTSRFNSRMLKWLSQGFVAKNKIVRFRCIHVISEMISHLGDMEQVFLPVLLEDAYNELRDGLIDRLNDKEVLVRTHATIALSKLLGGEITEEVPEAEQIIVQTLLETLSTDPAAEVRRAILLNIPLMPSTLSAVLSRTRDVDAVTRKLVYSSVLQVKLGHPRHLSIAQRELVVKDGLGDREPAVRVAAGKLVTSWYEMVLGEETESKKKKENEEGNEGVKEEETEEEPEKEKEKPTWVGDDAGVMKALVRFLGLFDVIGGEAVAADAVLSVFTTRPDLPDVFTFSEAFWKNLTPESATLARIFVEHCHSTENEARLESSSLPVVTAFAFVAMEAYNGVLGVLEEIETARLLQAGQEEENEELEEELAKREVILSELLKMALKFDYGDEIGRRKVFTVVKDMLAHPQLPPALIERCLDVLKEIMPSERDLIRVIVEIVVELREGEDDGENADEPPIDDNQSDVSQATIKKPRKKSRDDMTPEERTRADLTDVRCLMLCIAMLERVNGTFEDNSTLEGILGDLIIPCVKRKELAMREKALVSLGLCCLIAKNMALSSFQLFLSQAQNAPTELKIQVLKIIMDLLIMYDQEFFGRSEETAKQIVDFLLQILETEESAEAQAVIVTGLCKLLLPGIITETRVLTSLALVYISPATYENQELRQCLSYFFPVYSYSVAANQIRMSSVFMATFDLALRMHEELDDDQEMISPYQFGLLMIDWTDPQKSVGIKNEETMHLPHVNLAVEILVALYDTDRTVDVQKMLCQLLGQLQIGPGLDNRSIHKLNILLSNHEEQAPFENVAVEKIFDRFKNKFTTMFEKELKEIDPLQYADDEFIDLYQRIGVDAPEQGYDGKVRFRSKNKRGALMVEEEDEDDEEEEEGDEEEEVDEDEEEEAAEEEVGGNEAAEQEAAVVAEDEDAVQAPTEEDQATDKAEESEANNEEPEEAHDEESPANSPTPPPKRTRKPPARKAAAKPKGKAGSRSRKAAAVPEETESLKSDEENIPPPVEVVATPKKKKGVKRAHTPGSGQVTSPGNRKRTRVKAPLKSTKEVTSEEEYDSPSPSPAKPPARQTRNGKGKGRLVPIKEPTPQISSDEEEADEVADTLASPMLTPTRATATAASSDDFGGYSD</sequence>
<dbReference type="GO" id="GO:0000793">
    <property type="term" value="C:condensed chromosome"/>
    <property type="evidence" value="ECO:0007669"/>
    <property type="project" value="TreeGrafter"/>
</dbReference>
<evidence type="ECO:0000256" key="6">
    <source>
        <dbReference type="ARBA" id="ARBA00023067"/>
    </source>
</evidence>
<evidence type="ECO:0000256" key="5">
    <source>
        <dbReference type="ARBA" id="ARBA00022776"/>
    </source>
</evidence>
<keyword evidence="4" id="KW-0132">Cell division</keyword>
<feature type="region of interest" description="Disordered" evidence="9">
    <location>
        <begin position="336"/>
        <end position="370"/>
    </location>
</feature>
<keyword evidence="3" id="KW-0158">Chromosome</keyword>
<feature type="compositionally biased region" description="Acidic residues" evidence="9">
    <location>
        <begin position="576"/>
        <end position="592"/>
    </location>
</feature>